<feature type="region of interest" description="Disordered" evidence="1">
    <location>
        <begin position="250"/>
        <end position="271"/>
    </location>
</feature>
<reference evidence="3" key="1">
    <citation type="journal article" date="2020" name="Nature">
        <title>Giant virus diversity and host interactions through global metagenomics.</title>
        <authorList>
            <person name="Schulz F."/>
            <person name="Roux S."/>
            <person name="Paez-Espino D."/>
            <person name="Jungbluth S."/>
            <person name="Walsh D.A."/>
            <person name="Denef V.J."/>
            <person name="McMahon K.D."/>
            <person name="Konstantinidis K.T."/>
            <person name="Eloe-Fadrosh E.A."/>
            <person name="Kyrpides N.C."/>
            <person name="Woyke T."/>
        </authorList>
    </citation>
    <scope>NUCLEOTIDE SEQUENCE</scope>
    <source>
        <strain evidence="3">GVMAG-M-3300021425-14</strain>
    </source>
</reference>
<evidence type="ECO:0000256" key="2">
    <source>
        <dbReference type="SAM" id="Phobius"/>
    </source>
</evidence>
<organism evidence="3">
    <name type="scientific">viral metagenome</name>
    <dbReference type="NCBI Taxonomy" id="1070528"/>
    <lineage>
        <taxon>unclassified sequences</taxon>
        <taxon>metagenomes</taxon>
        <taxon>organismal metagenomes</taxon>
    </lineage>
</organism>
<dbReference type="EMBL" id="MN739462">
    <property type="protein sequence ID" value="QHT06018.1"/>
    <property type="molecule type" value="Genomic_DNA"/>
</dbReference>
<evidence type="ECO:0000313" key="3">
    <source>
        <dbReference type="EMBL" id="QHT06018.1"/>
    </source>
</evidence>
<keyword evidence="2" id="KW-1133">Transmembrane helix</keyword>
<evidence type="ECO:0000256" key="1">
    <source>
        <dbReference type="SAM" id="MobiDB-lite"/>
    </source>
</evidence>
<feature type="transmembrane region" description="Helical" evidence="2">
    <location>
        <begin position="139"/>
        <end position="156"/>
    </location>
</feature>
<accession>A0A6C0CN39</accession>
<name>A0A6C0CN39_9ZZZZ</name>
<dbReference type="AlphaFoldDB" id="A0A6C0CN39"/>
<feature type="transmembrane region" description="Helical" evidence="2">
    <location>
        <begin position="162"/>
        <end position="182"/>
    </location>
</feature>
<sequence>MSVAARQTELKGQHEDVIKQLETLKQIESHLYQNLQSLNNDSNASSIDVDNLKKKIKDLVDVRKGLFSQLNNMYSYEQKILEKNRRNYVNQSAMASVLDLETENIKKKYDVVKNDKLNRARMVEIGNYEYDRYEEHKKIFQTLTYSAVIVLIFTILRKRPWFPSFISTVGIILTIAITIVRLSSQLFFNYFRNDRNYNKINVPYNEGIRDSKLEGRNGETYKCNEDGCCGDPEKCLEESFVGFSLDNSLGRSSSQLVSPSQPEKFSNFSRV</sequence>
<proteinExistence type="predicted"/>
<keyword evidence="2" id="KW-0472">Membrane</keyword>
<keyword evidence="2" id="KW-0812">Transmembrane</keyword>
<protein>
    <submittedName>
        <fullName evidence="3">Uncharacterized protein</fullName>
    </submittedName>
</protein>